<comment type="similarity">
    <text evidence="1">Belongs to the LysR transcriptional regulatory family.</text>
</comment>
<dbReference type="Proteomes" id="UP001549047">
    <property type="component" value="Unassembled WGS sequence"/>
</dbReference>
<dbReference type="InterPro" id="IPR000847">
    <property type="entry name" value="LysR_HTH_N"/>
</dbReference>
<dbReference type="InterPro" id="IPR036388">
    <property type="entry name" value="WH-like_DNA-bd_sf"/>
</dbReference>
<comment type="caution">
    <text evidence="6">The sequence shown here is derived from an EMBL/GenBank/DDBJ whole genome shotgun (WGS) entry which is preliminary data.</text>
</comment>
<evidence type="ECO:0000256" key="4">
    <source>
        <dbReference type="ARBA" id="ARBA00023163"/>
    </source>
</evidence>
<evidence type="ECO:0000259" key="5">
    <source>
        <dbReference type="PROSITE" id="PS50931"/>
    </source>
</evidence>
<keyword evidence="7" id="KW-1185">Reference proteome</keyword>
<dbReference type="PANTHER" id="PTHR30537:SF26">
    <property type="entry name" value="GLYCINE CLEAVAGE SYSTEM TRANSCRIPTIONAL ACTIVATOR"/>
    <property type="match status" value="1"/>
</dbReference>
<evidence type="ECO:0000256" key="2">
    <source>
        <dbReference type="ARBA" id="ARBA00023015"/>
    </source>
</evidence>
<organism evidence="6 7">
    <name type="scientific">Rhizobium aquaticum</name>
    <dbReference type="NCBI Taxonomy" id="1549636"/>
    <lineage>
        <taxon>Bacteria</taxon>
        <taxon>Pseudomonadati</taxon>
        <taxon>Pseudomonadota</taxon>
        <taxon>Alphaproteobacteria</taxon>
        <taxon>Hyphomicrobiales</taxon>
        <taxon>Rhizobiaceae</taxon>
        <taxon>Rhizobium/Agrobacterium group</taxon>
        <taxon>Rhizobium</taxon>
    </lineage>
</organism>
<gene>
    <name evidence="6" type="ORF">ABID16_001598</name>
</gene>
<dbReference type="InterPro" id="IPR036390">
    <property type="entry name" value="WH_DNA-bd_sf"/>
</dbReference>
<feature type="domain" description="HTH lysR-type" evidence="5">
    <location>
        <begin position="6"/>
        <end position="63"/>
    </location>
</feature>
<dbReference type="SUPFAM" id="SSF53850">
    <property type="entry name" value="Periplasmic binding protein-like II"/>
    <property type="match status" value="1"/>
</dbReference>
<dbReference type="RefSeq" id="WP_354555772.1">
    <property type="nucleotide sequence ID" value="NZ_JBEPMB010000001.1"/>
</dbReference>
<dbReference type="Gene3D" id="3.40.190.10">
    <property type="entry name" value="Periplasmic binding protein-like II"/>
    <property type="match status" value="2"/>
</dbReference>
<evidence type="ECO:0000313" key="7">
    <source>
        <dbReference type="Proteomes" id="UP001549047"/>
    </source>
</evidence>
<evidence type="ECO:0000313" key="6">
    <source>
        <dbReference type="EMBL" id="MET3613293.1"/>
    </source>
</evidence>
<dbReference type="Pfam" id="PF00126">
    <property type="entry name" value="HTH_1"/>
    <property type="match status" value="1"/>
</dbReference>
<dbReference type="Pfam" id="PF03466">
    <property type="entry name" value="LysR_substrate"/>
    <property type="match status" value="1"/>
</dbReference>
<name>A0ABV2IY56_9HYPH</name>
<dbReference type="SUPFAM" id="SSF46785">
    <property type="entry name" value="Winged helix' DNA-binding domain"/>
    <property type="match status" value="1"/>
</dbReference>
<accession>A0ABV2IY56</accession>
<dbReference type="PANTHER" id="PTHR30537">
    <property type="entry name" value="HTH-TYPE TRANSCRIPTIONAL REGULATOR"/>
    <property type="match status" value="1"/>
</dbReference>
<keyword evidence="3" id="KW-0238">DNA-binding</keyword>
<dbReference type="Gene3D" id="1.10.10.10">
    <property type="entry name" value="Winged helix-like DNA-binding domain superfamily/Winged helix DNA-binding domain"/>
    <property type="match status" value="1"/>
</dbReference>
<evidence type="ECO:0000256" key="3">
    <source>
        <dbReference type="ARBA" id="ARBA00023125"/>
    </source>
</evidence>
<dbReference type="InterPro" id="IPR058163">
    <property type="entry name" value="LysR-type_TF_proteobact-type"/>
</dbReference>
<keyword evidence="4" id="KW-0804">Transcription</keyword>
<protein>
    <submittedName>
        <fullName evidence="6">LysR family glycine cleavage system transcriptional activator</fullName>
    </submittedName>
</protein>
<reference evidence="6 7" key="1">
    <citation type="submission" date="2024-06" db="EMBL/GenBank/DDBJ databases">
        <title>Genomic Encyclopedia of Type Strains, Phase IV (KMG-IV): sequencing the most valuable type-strain genomes for metagenomic binning, comparative biology and taxonomic classification.</title>
        <authorList>
            <person name="Goeker M."/>
        </authorList>
    </citation>
    <scope>NUCLEOTIDE SEQUENCE [LARGE SCALE GENOMIC DNA]</scope>
    <source>
        <strain evidence="6 7">DSM 29780</strain>
    </source>
</reference>
<dbReference type="PROSITE" id="PS50931">
    <property type="entry name" value="HTH_LYSR"/>
    <property type="match status" value="1"/>
</dbReference>
<dbReference type="EMBL" id="JBEPMB010000001">
    <property type="protein sequence ID" value="MET3613293.1"/>
    <property type="molecule type" value="Genomic_DNA"/>
</dbReference>
<proteinExistence type="inferred from homology"/>
<dbReference type="PRINTS" id="PR00039">
    <property type="entry name" value="HTHLYSR"/>
</dbReference>
<keyword evidence="2" id="KW-0805">Transcription regulation</keyword>
<dbReference type="InterPro" id="IPR005119">
    <property type="entry name" value="LysR_subst-bd"/>
</dbReference>
<evidence type="ECO:0000256" key="1">
    <source>
        <dbReference type="ARBA" id="ARBA00009437"/>
    </source>
</evidence>
<sequence>MSPPLPPLVSLRAFEAAARHMSMSRAAEELCVTPGAVSLQIKELEATLGLRLFIRKPRALELTSEGQAYFASLKVAFRMLREATEALQKTACARVITLSCTSTMAVQWLVPKLARFEAENPGLDVRISISHRLVDFSRDAVDLAIRHGLGRYDGLVAERLLDDELTPVAAPAVAARLSAVESLAGLTLLHDETRDDWRLWLAAVGAERVDAGGGPIFTGSNGAIDAAKAGLGVALARRSLVVRELEEGTLVAPFPQGVANALAYFLIYPPQALARLEIETLRCFLLRAAGRPLTG</sequence>
<dbReference type="NCBIfam" id="NF008352">
    <property type="entry name" value="PRK11139.1"/>
    <property type="match status" value="1"/>
</dbReference>
<dbReference type="CDD" id="cd08432">
    <property type="entry name" value="PBP2_GcdR_TrpI_HvrB_AmpR_like"/>
    <property type="match status" value="1"/>
</dbReference>